<feature type="transmembrane region" description="Helical" evidence="2">
    <location>
        <begin position="228"/>
        <end position="246"/>
    </location>
</feature>
<feature type="transmembrane region" description="Helical" evidence="2">
    <location>
        <begin position="340"/>
        <end position="364"/>
    </location>
</feature>
<feature type="transmembrane region" description="Helical" evidence="2">
    <location>
        <begin position="417"/>
        <end position="436"/>
    </location>
</feature>
<sequence>MPTRIVLSETVAVASPSSRPISTQGTSLTTARPRTSFSSHLQDLESPKSAITTPVKSNNPPSDHDANGSPTNFIRPNNPNTAPRSSRKVVSLRSSLFPAIKKEDTVERRLSREDIRASPRLLGYIFQLLASTVMLISVLKFYFQDEGDSETTPAVWSLFKNEREGESLRDDLFITLAGPVFTWKLIGCFVVAGLGTIINLFVILAHFDTVVVPSLWLRIFRDGSRYEQFIVTAMVFFWAGGIHINTSPLSVGESNPNTYITTWVSFFAAFLNAGVWRVSAGRISIAEYVNNHHRTTTYNWLWTFMFACTSAGALTSTYLNRQYVSLYFDGQTLELTKQQWITALAILWGLTVVCCTAILLNHFLKKSCEVRVCNNGIVLIGWRQAEGLISLGLAGFYFWFVYMYTGVDGFINGLNNLYFGSWGAFINSILLLSAWFSENKNIAFVIQEEEEREERMKSPRGSPPRGSP</sequence>
<feature type="transmembrane region" description="Helical" evidence="2">
    <location>
        <begin position="258"/>
        <end position="279"/>
    </location>
</feature>
<protein>
    <submittedName>
        <fullName evidence="3">Uncharacterized protein</fullName>
    </submittedName>
</protein>
<dbReference type="OrthoDB" id="44405at2759"/>
<keyword evidence="4" id="KW-1185">Reference proteome</keyword>
<feature type="region of interest" description="Disordered" evidence="1">
    <location>
        <begin position="10"/>
        <end position="88"/>
    </location>
</feature>
<name>A0A9K3KBV3_9STRA</name>
<keyword evidence="2" id="KW-0472">Membrane</keyword>
<dbReference type="Proteomes" id="UP000693970">
    <property type="component" value="Unassembled WGS sequence"/>
</dbReference>
<evidence type="ECO:0000313" key="3">
    <source>
        <dbReference type="EMBL" id="KAG7340506.1"/>
    </source>
</evidence>
<accession>A0A9K3KBV3</accession>
<feature type="region of interest" description="Disordered" evidence="1">
    <location>
        <begin position="449"/>
        <end position="468"/>
    </location>
</feature>
<gene>
    <name evidence="3" type="ORF">IV203_024049</name>
</gene>
<evidence type="ECO:0000313" key="4">
    <source>
        <dbReference type="Proteomes" id="UP000693970"/>
    </source>
</evidence>
<comment type="caution">
    <text evidence="3">The sequence shown here is derived from an EMBL/GenBank/DDBJ whole genome shotgun (WGS) entry which is preliminary data.</text>
</comment>
<feature type="transmembrane region" description="Helical" evidence="2">
    <location>
        <begin position="181"/>
        <end position="207"/>
    </location>
</feature>
<evidence type="ECO:0000256" key="1">
    <source>
        <dbReference type="SAM" id="MobiDB-lite"/>
    </source>
</evidence>
<dbReference type="AlphaFoldDB" id="A0A9K3KBV3"/>
<feature type="compositionally biased region" description="Polar residues" evidence="1">
    <location>
        <begin position="15"/>
        <end position="41"/>
    </location>
</feature>
<feature type="transmembrane region" description="Helical" evidence="2">
    <location>
        <begin position="300"/>
        <end position="320"/>
    </location>
</feature>
<reference evidence="3" key="1">
    <citation type="journal article" date="2021" name="Sci. Rep.">
        <title>Diploid genomic architecture of Nitzschia inconspicua, an elite biomass production diatom.</title>
        <authorList>
            <person name="Oliver A."/>
            <person name="Podell S."/>
            <person name="Pinowska A."/>
            <person name="Traller J.C."/>
            <person name="Smith S.R."/>
            <person name="McClure R."/>
            <person name="Beliaev A."/>
            <person name="Bohutskyi P."/>
            <person name="Hill E.A."/>
            <person name="Rabines A."/>
            <person name="Zheng H."/>
            <person name="Allen L.Z."/>
            <person name="Kuo A."/>
            <person name="Grigoriev I.V."/>
            <person name="Allen A.E."/>
            <person name="Hazlebeck D."/>
            <person name="Allen E.E."/>
        </authorList>
    </citation>
    <scope>NUCLEOTIDE SEQUENCE</scope>
    <source>
        <strain evidence="3">Hildebrandi</strain>
    </source>
</reference>
<feature type="transmembrane region" description="Helical" evidence="2">
    <location>
        <begin position="385"/>
        <end position="405"/>
    </location>
</feature>
<organism evidence="3 4">
    <name type="scientific">Nitzschia inconspicua</name>
    <dbReference type="NCBI Taxonomy" id="303405"/>
    <lineage>
        <taxon>Eukaryota</taxon>
        <taxon>Sar</taxon>
        <taxon>Stramenopiles</taxon>
        <taxon>Ochrophyta</taxon>
        <taxon>Bacillariophyta</taxon>
        <taxon>Bacillariophyceae</taxon>
        <taxon>Bacillariophycidae</taxon>
        <taxon>Bacillariales</taxon>
        <taxon>Bacillariaceae</taxon>
        <taxon>Nitzschia</taxon>
    </lineage>
</organism>
<keyword evidence="2" id="KW-1133">Transmembrane helix</keyword>
<keyword evidence="2" id="KW-0812">Transmembrane</keyword>
<feature type="compositionally biased region" description="Polar residues" evidence="1">
    <location>
        <begin position="49"/>
        <end position="61"/>
    </location>
</feature>
<dbReference type="EMBL" id="JAGRRH010000027">
    <property type="protein sequence ID" value="KAG7340506.1"/>
    <property type="molecule type" value="Genomic_DNA"/>
</dbReference>
<proteinExistence type="predicted"/>
<feature type="compositionally biased region" description="Polar residues" evidence="1">
    <location>
        <begin position="68"/>
        <end position="83"/>
    </location>
</feature>
<feature type="transmembrane region" description="Helical" evidence="2">
    <location>
        <begin position="121"/>
        <end position="143"/>
    </location>
</feature>
<evidence type="ECO:0000256" key="2">
    <source>
        <dbReference type="SAM" id="Phobius"/>
    </source>
</evidence>
<reference evidence="3" key="2">
    <citation type="submission" date="2021-04" db="EMBL/GenBank/DDBJ databases">
        <authorList>
            <person name="Podell S."/>
        </authorList>
    </citation>
    <scope>NUCLEOTIDE SEQUENCE</scope>
    <source>
        <strain evidence="3">Hildebrandi</strain>
    </source>
</reference>